<dbReference type="InterPro" id="IPR012337">
    <property type="entry name" value="RNaseH-like_sf"/>
</dbReference>
<dbReference type="OrthoDB" id="3226942at2759"/>
<dbReference type="AlphaFoldDB" id="A0A0C9YIX4"/>
<keyword evidence="3" id="KW-1185">Reference proteome</keyword>
<sequence length="536" mass="60428">MTGHRSSADRLLEVSELALKKMEIEDARNFVAVTTDNPTVMQSFRRKFQNKFYWVLAFPCFLHGMNTIIGEICSFPWMKRNIAKATKVATFFNNSHYWGGQLKDQATRDNITRTLKQNCESRWYALILQAISVSEHRQPLTIICVRPDAMKKTNGLSPISSDVIDIVVRDLEFWPAMDQLIKTTKPLVDTIGNCESREASLASCMLELIRCARKMSQLRIDSLDRTEFWMHAKAVFNRRFHAMNTIHHSLTLFLHPLCRKLAITQAASGRSFEFMVNTALVIIKQWQWPEADAKTLIYNMKEYYKCTGVFAGGQADALDWWECLPITTAQCPLKAMAIILHSIVPHTADVERYFSGLGGTQSARRCNLTVENFEALSKLRASYAHNLYKMDRAAGKSTHRKHAHMHTQPDKGINSDLAAELARNFTWVPPLAVDAESDESTFGYLSGPESITDEELMEAFDKLDQEKAEGVQPGDIELDGHEVLEGQIYDFEELDAIDKGKKPTGFVEDISVIDKAASADAGAWDVEALLSSEGVS</sequence>
<name>A0A0C9YIX4_9AGAM</name>
<protein>
    <submittedName>
        <fullName evidence="2">Unplaced genomic scaffold scaffold_167, whole genome shotgun sequence</fullName>
    </submittedName>
</protein>
<feature type="non-terminal residue" evidence="2">
    <location>
        <position position="536"/>
    </location>
</feature>
<keyword evidence="1" id="KW-0812">Transmembrane</keyword>
<organism evidence="2 3">
    <name type="scientific">Pisolithus microcarpus 441</name>
    <dbReference type="NCBI Taxonomy" id="765257"/>
    <lineage>
        <taxon>Eukaryota</taxon>
        <taxon>Fungi</taxon>
        <taxon>Dikarya</taxon>
        <taxon>Basidiomycota</taxon>
        <taxon>Agaricomycotina</taxon>
        <taxon>Agaricomycetes</taxon>
        <taxon>Agaricomycetidae</taxon>
        <taxon>Boletales</taxon>
        <taxon>Sclerodermatineae</taxon>
        <taxon>Pisolithaceae</taxon>
        <taxon>Pisolithus</taxon>
    </lineage>
</organism>
<dbReference type="HOGENOM" id="CLU_033558_0_0_1"/>
<dbReference type="EMBL" id="KN833851">
    <property type="protein sequence ID" value="KIK16616.1"/>
    <property type="molecule type" value="Genomic_DNA"/>
</dbReference>
<feature type="transmembrane region" description="Helical" evidence="1">
    <location>
        <begin position="52"/>
        <end position="78"/>
    </location>
</feature>
<keyword evidence="1" id="KW-1133">Transmembrane helix</keyword>
<reference evidence="3" key="2">
    <citation type="submission" date="2015-01" db="EMBL/GenBank/DDBJ databases">
        <title>Evolutionary Origins and Diversification of the Mycorrhizal Mutualists.</title>
        <authorList>
            <consortium name="DOE Joint Genome Institute"/>
            <consortium name="Mycorrhizal Genomics Consortium"/>
            <person name="Kohler A."/>
            <person name="Kuo A."/>
            <person name="Nagy L.G."/>
            <person name="Floudas D."/>
            <person name="Copeland A."/>
            <person name="Barry K.W."/>
            <person name="Cichocki N."/>
            <person name="Veneault-Fourrey C."/>
            <person name="LaButti K."/>
            <person name="Lindquist E.A."/>
            <person name="Lipzen A."/>
            <person name="Lundell T."/>
            <person name="Morin E."/>
            <person name="Murat C."/>
            <person name="Riley R."/>
            <person name="Ohm R."/>
            <person name="Sun H."/>
            <person name="Tunlid A."/>
            <person name="Henrissat B."/>
            <person name="Grigoriev I.V."/>
            <person name="Hibbett D.S."/>
            <person name="Martin F."/>
        </authorList>
    </citation>
    <scope>NUCLEOTIDE SEQUENCE [LARGE SCALE GENOMIC DNA]</scope>
    <source>
        <strain evidence="3">441</strain>
    </source>
</reference>
<proteinExistence type="predicted"/>
<keyword evidence="1" id="KW-0472">Membrane</keyword>
<dbReference type="STRING" id="765257.A0A0C9YIX4"/>
<dbReference type="SUPFAM" id="SSF53098">
    <property type="entry name" value="Ribonuclease H-like"/>
    <property type="match status" value="1"/>
</dbReference>
<reference evidence="2 3" key="1">
    <citation type="submission" date="2014-04" db="EMBL/GenBank/DDBJ databases">
        <authorList>
            <consortium name="DOE Joint Genome Institute"/>
            <person name="Kuo A."/>
            <person name="Kohler A."/>
            <person name="Costa M.D."/>
            <person name="Nagy L.G."/>
            <person name="Floudas D."/>
            <person name="Copeland A."/>
            <person name="Barry K.W."/>
            <person name="Cichocki N."/>
            <person name="Veneault-Fourrey C."/>
            <person name="LaButti K."/>
            <person name="Lindquist E.A."/>
            <person name="Lipzen A."/>
            <person name="Lundell T."/>
            <person name="Morin E."/>
            <person name="Murat C."/>
            <person name="Sun H."/>
            <person name="Tunlid A."/>
            <person name="Henrissat B."/>
            <person name="Grigoriev I.V."/>
            <person name="Hibbett D.S."/>
            <person name="Martin F."/>
            <person name="Nordberg H.P."/>
            <person name="Cantor M.N."/>
            <person name="Hua S.X."/>
        </authorList>
    </citation>
    <scope>NUCLEOTIDE SEQUENCE [LARGE SCALE GENOMIC DNA]</scope>
    <source>
        <strain evidence="2 3">441</strain>
    </source>
</reference>
<evidence type="ECO:0000313" key="2">
    <source>
        <dbReference type="EMBL" id="KIK16616.1"/>
    </source>
</evidence>
<gene>
    <name evidence="2" type="ORF">PISMIDRAFT_636230</name>
</gene>
<evidence type="ECO:0000313" key="3">
    <source>
        <dbReference type="Proteomes" id="UP000054018"/>
    </source>
</evidence>
<accession>A0A0C9YIX4</accession>
<dbReference type="Proteomes" id="UP000054018">
    <property type="component" value="Unassembled WGS sequence"/>
</dbReference>
<evidence type="ECO:0000256" key="1">
    <source>
        <dbReference type="SAM" id="Phobius"/>
    </source>
</evidence>